<dbReference type="Pfam" id="PF01479">
    <property type="entry name" value="S4"/>
    <property type="match status" value="1"/>
</dbReference>
<evidence type="ECO:0000256" key="2">
    <source>
        <dbReference type="ARBA" id="ARBA00023235"/>
    </source>
</evidence>
<reference evidence="4" key="1">
    <citation type="submission" date="2020-05" db="EMBL/GenBank/DDBJ databases">
        <authorList>
            <person name="Chiriac C."/>
            <person name="Salcher M."/>
            <person name="Ghai R."/>
            <person name="Kavagutti S V."/>
        </authorList>
    </citation>
    <scope>NUCLEOTIDE SEQUENCE</scope>
</reference>
<dbReference type="AlphaFoldDB" id="A0A6J7GVV3"/>
<feature type="domain" description="RNA-binding S4" evidence="3">
    <location>
        <begin position="9"/>
        <end position="71"/>
    </location>
</feature>
<dbReference type="InterPro" id="IPR042092">
    <property type="entry name" value="PsdUridine_s_RsuA/RluB/E/F_cat"/>
</dbReference>
<organism evidence="4">
    <name type="scientific">freshwater metagenome</name>
    <dbReference type="NCBI Taxonomy" id="449393"/>
    <lineage>
        <taxon>unclassified sequences</taxon>
        <taxon>metagenomes</taxon>
        <taxon>ecological metagenomes</taxon>
    </lineage>
</organism>
<dbReference type="Gene3D" id="3.30.70.1560">
    <property type="entry name" value="Alpha-L RNA-binding motif"/>
    <property type="match status" value="1"/>
</dbReference>
<dbReference type="SMART" id="SM00363">
    <property type="entry name" value="S4"/>
    <property type="match status" value="1"/>
</dbReference>
<proteinExistence type="inferred from homology"/>
<dbReference type="InterPro" id="IPR000748">
    <property type="entry name" value="PsdUridine_synth_RsuA/RluB/E/F"/>
</dbReference>
<dbReference type="InterPro" id="IPR020094">
    <property type="entry name" value="TruA/RsuA/RluB/E/F_N"/>
</dbReference>
<dbReference type="InterPro" id="IPR036986">
    <property type="entry name" value="S4_RNA-bd_sf"/>
</dbReference>
<dbReference type="FunFam" id="3.10.290.10:FF:000003">
    <property type="entry name" value="Pseudouridine synthase"/>
    <property type="match status" value="1"/>
</dbReference>
<protein>
    <submittedName>
        <fullName evidence="4">Unannotated protein</fullName>
    </submittedName>
</protein>
<dbReference type="PANTHER" id="PTHR47683">
    <property type="entry name" value="PSEUDOURIDINE SYNTHASE FAMILY PROTEIN-RELATED"/>
    <property type="match status" value="1"/>
</dbReference>
<dbReference type="CDD" id="cd00165">
    <property type="entry name" value="S4"/>
    <property type="match status" value="1"/>
</dbReference>
<dbReference type="InterPro" id="IPR020103">
    <property type="entry name" value="PsdUridine_synth_cat_dom_sf"/>
</dbReference>
<evidence type="ECO:0000313" key="4">
    <source>
        <dbReference type="EMBL" id="CAB4910898.1"/>
    </source>
</evidence>
<dbReference type="EMBL" id="CAFBMR010000022">
    <property type="protein sequence ID" value="CAB4910898.1"/>
    <property type="molecule type" value="Genomic_DNA"/>
</dbReference>
<gene>
    <name evidence="4" type="ORF">UFOPK3610_00788</name>
</gene>
<name>A0A6J7GVV3_9ZZZZ</name>
<dbReference type="PROSITE" id="PS01149">
    <property type="entry name" value="PSI_RSU"/>
    <property type="match status" value="1"/>
</dbReference>
<dbReference type="PROSITE" id="PS50889">
    <property type="entry name" value="S4"/>
    <property type="match status" value="1"/>
</dbReference>
<dbReference type="CDD" id="cd02870">
    <property type="entry name" value="PseudoU_synth_RsuA_like"/>
    <property type="match status" value="1"/>
</dbReference>
<dbReference type="Gene3D" id="3.30.70.580">
    <property type="entry name" value="Pseudouridine synthase I, catalytic domain, N-terminal subdomain"/>
    <property type="match status" value="1"/>
</dbReference>
<sequence length="246" mass="26806">MTNEAEAGIRLQKVLAQAGVGSRRACEQLIEEGRVSVNGKAVREQGMRVDPNRDAIHVDGTRVPTAEETLVLAVNKPIGMVSTMSDDRGRPCVGDLVFDRPERLFHVGRLDVDTEGLILLTNDGDLAQHLAHPSHGVPKTYVATLLGIVPRDLGRRMKAGLELEDGMARVDEFRLVSSTPGRAMIEVTLHEGRKHIVRRLFAEAGHPVESLVRVRIGPIMLGQMRPGTVRTLHGPELGSLYSSVGL</sequence>
<dbReference type="InterPro" id="IPR002942">
    <property type="entry name" value="S4_RNA-bd"/>
</dbReference>
<dbReference type="GO" id="GO:0001522">
    <property type="term" value="P:pseudouridine synthesis"/>
    <property type="evidence" value="ECO:0007669"/>
    <property type="project" value="InterPro"/>
</dbReference>
<dbReference type="GO" id="GO:0006364">
    <property type="term" value="P:rRNA processing"/>
    <property type="evidence" value="ECO:0007669"/>
    <property type="project" value="UniProtKB-ARBA"/>
</dbReference>
<dbReference type="InterPro" id="IPR018496">
    <property type="entry name" value="PsdUridine_synth_RsuA/RluB_CS"/>
</dbReference>
<dbReference type="Gene3D" id="3.10.290.10">
    <property type="entry name" value="RNA-binding S4 domain"/>
    <property type="match status" value="1"/>
</dbReference>
<dbReference type="PANTHER" id="PTHR47683:SF2">
    <property type="entry name" value="RNA-BINDING S4 DOMAIN-CONTAINING PROTEIN"/>
    <property type="match status" value="1"/>
</dbReference>
<dbReference type="SUPFAM" id="SSF55174">
    <property type="entry name" value="Alpha-L RNA-binding motif"/>
    <property type="match status" value="1"/>
</dbReference>
<dbReference type="InterPro" id="IPR006145">
    <property type="entry name" value="PsdUridine_synth_RsuA/RluA"/>
</dbReference>
<comment type="similarity">
    <text evidence="1">Belongs to the pseudouridine synthase RsuA family.</text>
</comment>
<dbReference type="InterPro" id="IPR050343">
    <property type="entry name" value="RsuA_PseudoU_synthase"/>
</dbReference>
<keyword evidence="2" id="KW-0413">Isomerase</keyword>
<dbReference type="SUPFAM" id="SSF55120">
    <property type="entry name" value="Pseudouridine synthase"/>
    <property type="match status" value="1"/>
</dbReference>
<dbReference type="GO" id="GO:0009982">
    <property type="term" value="F:pseudouridine synthase activity"/>
    <property type="evidence" value="ECO:0007669"/>
    <property type="project" value="InterPro"/>
</dbReference>
<dbReference type="NCBIfam" id="TIGR00093">
    <property type="entry name" value="pseudouridine synthase"/>
    <property type="match status" value="1"/>
</dbReference>
<evidence type="ECO:0000259" key="3">
    <source>
        <dbReference type="SMART" id="SM00363"/>
    </source>
</evidence>
<dbReference type="GO" id="GO:0003723">
    <property type="term" value="F:RNA binding"/>
    <property type="evidence" value="ECO:0007669"/>
    <property type="project" value="InterPro"/>
</dbReference>
<evidence type="ECO:0000256" key="1">
    <source>
        <dbReference type="ARBA" id="ARBA00008348"/>
    </source>
</evidence>
<accession>A0A6J7GVV3</accession>
<dbReference type="Pfam" id="PF00849">
    <property type="entry name" value="PseudoU_synth_2"/>
    <property type="match status" value="1"/>
</dbReference>